<comment type="subcellular location">
    <subcellularLocation>
        <location evidence="1">Mitochondrion</location>
    </subcellularLocation>
</comment>
<keyword evidence="7" id="KW-1185">Reference proteome</keyword>
<evidence type="ECO:0008006" key="8">
    <source>
        <dbReference type="Google" id="ProtNLM"/>
    </source>
</evidence>
<dbReference type="STRING" id="765440.A0A0C3C4U0"/>
<dbReference type="GO" id="GO:0033615">
    <property type="term" value="P:mitochondrial proton-transporting ATP synthase complex assembly"/>
    <property type="evidence" value="ECO:0007669"/>
    <property type="project" value="TreeGrafter"/>
</dbReference>
<dbReference type="PANTHER" id="PTHR13126:SF0">
    <property type="entry name" value="ATP SYNTHASE MITOCHONDRIAL F1 COMPLEX ASSEMBLY FACTOR 1"/>
    <property type="match status" value="1"/>
</dbReference>
<dbReference type="GO" id="GO:0005739">
    <property type="term" value="C:mitochondrion"/>
    <property type="evidence" value="ECO:0007669"/>
    <property type="project" value="UniProtKB-SubCell"/>
</dbReference>
<keyword evidence="3" id="KW-0809">Transit peptide</keyword>
<dbReference type="OrthoDB" id="16535at2759"/>
<evidence type="ECO:0000313" key="6">
    <source>
        <dbReference type="EMBL" id="KIM84632.1"/>
    </source>
</evidence>
<evidence type="ECO:0000313" key="7">
    <source>
        <dbReference type="Proteomes" id="UP000054166"/>
    </source>
</evidence>
<reference evidence="7" key="2">
    <citation type="submission" date="2015-01" db="EMBL/GenBank/DDBJ databases">
        <title>Evolutionary Origins and Diversification of the Mycorrhizal Mutualists.</title>
        <authorList>
            <consortium name="DOE Joint Genome Institute"/>
            <consortium name="Mycorrhizal Genomics Consortium"/>
            <person name="Kohler A."/>
            <person name="Kuo A."/>
            <person name="Nagy L.G."/>
            <person name="Floudas D."/>
            <person name="Copeland A."/>
            <person name="Barry K.W."/>
            <person name="Cichocki N."/>
            <person name="Veneault-Fourrey C."/>
            <person name="LaButti K."/>
            <person name="Lindquist E.A."/>
            <person name="Lipzen A."/>
            <person name="Lundell T."/>
            <person name="Morin E."/>
            <person name="Murat C."/>
            <person name="Riley R."/>
            <person name="Ohm R."/>
            <person name="Sun H."/>
            <person name="Tunlid A."/>
            <person name="Henrissat B."/>
            <person name="Grigoriev I.V."/>
            <person name="Hibbett D.S."/>
            <person name="Martin F."/>
        </authorList>
    </citation>
    <scope>NUCLEOTIDE SEQUENCE [LARGE SCALE GENOMIC DNA]</scope>
    <source>
        <strain evidence="7">F 1598</strain>
    </source>
</reference>
<accession>A0A0C3C4U0</accession>
<evidence type="ECO:0000256" key="1">
    <source>
        <dbReference type="ARBA" id="ARBA00004173"/>
    </source>
</evidence>
<evidence type="ECO:0000256" key="2">
    <source>
        <dbReference type="ARBA" id="ARBA00009116"/>
    </source>
</evidence>
<organism evidence="6 7">
    <name type="scientific">Piloderma croceum (strain F 1598)</name>
    <dbReference type="NCBI Taxonomy" id="765440"/>
    <lineage>
        <taxon>Eukaryota</taxon>
        <taxon>Fungi</taxon>
        <taxon>Dikarya</taxon>
        <taxon>Basidiomycota</taxon>
        <taxon>Agaricomycotina</taxon>
        <taxon>Agaricomycetes</taxon>
        <taxon>Agaricomycetidae</taxon>
        <taxon>Atheliales</taxon>
        <taxon>Atheliaceae</taxon>
        <taxon>Piloderma</taxon>
    </lineage>
</organism>
<reference evidence="6 7" key="1">
    <citation type="submission" date="2014-04" db="EMBL/GenBank/DDBJ databases">
        <authorList>
            <consortium name="DOE Joint Genome Institute"/>
            <person name="Kuo A."/>
            <person name="Tarkka M."/>
            <person name="Buscot F."/>
            <person name="Kohler A."/>
            <person name="Nagy L.G."/>
            <person name="Floudas D."/>
            <person name="Copeland A."/>
            <person name="Barry K.W."/>
            <person name="Cichocki N."/>
            <person name="Veneault-Fourrey C."/>
            <person name="LaButti K."/>
            <person name="Lindquist E.A."/>
            <person name="Lipzen A."/>
            <person name="Lundell T."/>
            <person name="Morin E."/>
            <person name="Murat C."/>
            <person name="Sun H."/>
            <person name="Tunlid A."/>
            <person name="Henrissat B."/>
            <person name="Grigoriev I.V."/>
            <person name="Hibbett D.S."/>
            <person name="Martin F."/>
            <person name="Nordberg H.P."/>
            <person name="Cantor M.N."/>
            <person name="Hua S.X."/>
        </authorList>
    </citation>
    <scope>NUCLEOTIDE SEQUENCE [LARGE SCALE GENOMIC DNA]</scope>
    <source>
        <strain evidence="6 7">F 1598</strain>
    </source>
</reference>
<dbReference type="FunCoup" id="A0A0C3C4U0">
    <property type="interactions" value="232"/>
</dbReference>
<name>A0A0C3C4U0_PILCF</name>
<gene>
    <name evidence="6" type="ORF">PILCRDRAFT_96753</name>
</gene>
<protein>
    <recommendedName>
        <fullName evidence="8">ATP11-domain-containing protein</fullName>
    </recommendedName>
</protein>
<dbReference type="HOGENOM" id="CLU_054226_0_0_1"/>
<evidence type="ECO:0000256" key="4">
    <source>
        <dbReference type="ARBA" id="ARBA00023128"/>
    </source>
</evidence>
<keyword evidence="4" id="KW-0496">Mitochondrion</keyword>
<dbReference type="Proteomes" id="UP000054166">
    <property type="component" value="Unassembled WGS sequence"/>
</dbReference>
<dbReference type="InParanoid" id="A0A0C3C4U0"/>
<evidence type="ECO:0000256" key="3">
    <source>
        <dbReference type="ARBA" id="ARBA00022946"/>
    </source>
</evidence>
<sequence>MRNDVAFETCRKTTEPARRQTMQHGSTVAGHGRGTRDLWTIRLTNQSNFESKYADQLKQRAQEKGLSVAELQAKAKETLAKQRSEAASQAPISRFPASSTSSSTSSTKTRPALGGNVRMDSSPVKPLSSILNIPRLFSTPHTPAQISSLWTAYHASRSGGTGKGYICASVPLDLYEKMITVSTKYPVFVVPVLRMKNDSSGEVEAERAHEFYFLQWGFHGAPPAPGVDDPFCTSRAVSSSPQISTILFTPLQEYKMRIAFATPYLVLTFYTDLANSHGIVLMRGEITPSTAGIVAGAESEGRHLLTQEDAHLLAMQVQKFYLWGEASNEEKGREGERLLKEFHEKPQEFKWEELLKHGDPV</sequence>
<evidence type="ECO:0000256" key="5">
    <source>
        <dbReference type="SAM" id="MobiDB-lite"/>
    </source>
</evidence>
<proteinExistence type="inferred from homology"/>
<feature type="region of interest" description="Disordered" evidence="5">
    <location>
        <begin position="80"/>
        <end position="122"/>
    </location>
</feature>
<comment type="similarity">
    <text evidence="2">Belongs to the ATP11 family.</text>
</comment>
<dbReference type="PANTHER" id="PTHR13126">
    <property type="entry name" value="CHAPERONE ATP11"/>
    <property type="match status" value="1"/>
</dbReference>
<dbReference type="AlphaFoldDB" id="A0A0C3C4U0"/>
<feature type="compositionally biased region" description="Low complexity" evidence="5">
    <location>
        <begin position="98"/>
        <end position="107"/>
    </location>
</feature>
<dbReference type="InterPro" id="IPR010591">
    <property type="entry name" value="ATP11"/>
</dbReference>
<dbReference type="EMBL" id="KN832987">
    <property type="protein sequence ID" value="KIM84632.1"/>
    <property type="molecule type" value="Genomic_DNA"/>
</dbReference>
<dbReference type="Pfam" id="PF06644">
    <property type="entry name" value="ATP11"/>
    <property type="match status" value="1"/>
</dbReference>